<dbReference type="EMBL" id="MG011691">
    <property type="protein sequence ID" value="AVK76883.1"/>
    <property type="molecule type" value="Genomic_DNA"/>
</dbReference>
<dbReference type="RefSeq" id="YP_009480879.1">
    <property type="nucleotide sequence ID" value="NC_037665.1"/>
</dbReference>
<evidence type="ECO:0000256" key="1">
    <source>
        <dbReference type="SAM" id="MobiDB-lite"/>
    </source>
</evidence>
<feature type="region of interest" description="Disordered" evidence="1">
    <location>
        <begin position="151"/>
        <end position="184"/>
    </location>
</feature>
<accession>A0A2U7UEL1</accession>
<dbReference type="PANTHER" id="PTHR46586:SF3">
    <property type="entry name" value="ANKYRIN REPEAT-CONTAINING PROTEIN"/>
    <property type="match status" value="1"/>
</dbReference>
<gene>
    <name evidence="2" type="ORF">pmac_cds_195</name>
</gene>
<dbReference type="Proteomes" id="UP000249758">
    <property type="component" value="Segment"/>
</dbReference>
<proteinExistence type="predicted"/>
<evidence type="ECO:0008006" key="3">
    <source>
        <dbReference type="Google" id="ProtNLM"/>
    </source>
</evidence>
<protein>
    <recommendedName>
        <fullName evidence="3">Ankyrin repeat domain containing protein</fullName>
    </recommendedName>
</protein>
<dbReference type="KEGG" id="vg:36841338"/>
<sequence>MHALPSEILNAVLNVHLAKPWRPLAARVCADWRAIVTLDVGRALQRFKRRTGNGYSTSGKLRANPLVIGSHTLTAAAVGSHVRLLAWLVNQPYVSVGGHVVCAAAHAGAVDSVAFFSKHNPELVGATARYAAARGGQRTVLEWFHARDTGREPRDDDILDGNSINHANDYDGDGDDDDRNAHDMDRSVGMRSHLDDAPIFAHGSNLDAIAVSDCGNPDADGATDNCEDDEGEFIDRDDMWPIWPVTEHALSDACDDSGMDITDDADADEINDWWGPHMCACAARGGHLDVLKWLRGPEVQCTWDAWTPSAAAAGGHAHILVWALGECRPPCRIDHREAIEWASRATQNNVNVLEAILATGYAPTLGDLRTTLLFGQTEMADLLLDKNRALWVPHEIPWWSHGTDERHMDRDARRRTLVWAIARLDADPKVWSSAAEIALTYGALVGGIGTVVESLRLRGRSRSGQAISWDQATRLCDYNPQQAIDILRAGCTGD</sequence>
<dbReference type="GeneID" id="36841338"/>
<reference evidence="2" key="1">
    <citation type="journal article" date="2018" name="Nat. Commun.">
        <title>Diversity and evolution of the emerging Pandoraviridae family.</title>
        <authorList>
            <person name="Legendre M."/>
            <person name="Fabre E."/>
            <person name="Poirot O."/>
            <person name="Jeudy S."/>
            <person name="Lartigue A."/>
            <person name="Alempic J.M."/>
            <person name="Beucher L."/>
            <person name="Philippe N."/>
            <person name="Bertaux L."/>
            <person name="Christo-Foroux E."/>
            <person name="Labadie K."/>
            <person name="Coute Y."/>
            <person name="Abergel C."/>
            <person name="Claverie J.M."/>
        </authorList>
    </citation>
    <scope>NUCLEOTIDE SEQUENCE [LARGE SCALE GENOMIC DNA]</scope>
    <source>
        <strain evidence="2">Macleodensis</strain>
    </source>
</reference>
<evidence type="ECO:0000313" key="2">
    <source>
        <dbReference type="EMBL" id="AVK76883.1"/>
    </source>
</evidence>
<organism evidence="2">
    <name type="scientific">Pandoravirus macleodensis</name>
    <dbReference type="NCBI Taxonomy" id="2107707"/>
    <lineage>
        <taxon>Viruses</taxon>
        <taxon>Pandoravirus</taxon>
    </lineage>
</organism>
<name>A0A2U7UEL1_9VIRU</name>
<dbReference type="PANTHER" id="PTHR46586">
    <property type="entry name" value="ANKYRIN REPEAT-CONTAINING PROTEIN"/>
    <property type="match status" value="1"/>
</dbReference>
<dbReference type="InterPro" id="IPR052050">
    <property type="entry name" value="SecEffector_AnkRepeat"/>
</dbReference>